<feature type="transmembrane region" description="Helical" evidence="5">
    <location>
        <begin position="107"/>
        <end position="124"/>
    </location>
</feature>
<comment type="caution">
    <text evidence="6">The sequence shown here is derived from an EMBL/GenBank/DDBJ whole genome shotgun (WGS) entry which is preliminary data.</text>
</comment>
<dbReference type="EMBL" id="MSDW01000001">
    <property type="protein sequence ID" value="OKY78084.1"/>
    <property type="molecule type" value="Genomic_DNA"/>
</dbReference>
<keyword evidence="2 5" id="KW-0812">Transmembrane</keyword>
<dbReference type="InterPro" id="IPR006639">
    <property type="entry name" value="Preselin/SPP"/>
</dbReference>
<accession>A0A1Q6DUP6</accession>
<feature type="transmembrane region" description="Helical" evidence="5">
    <location>
        <begin position="267"/>
        <end position="284"/>
    </location>
</feature>
<evidence type="ECO:0000313" key="7">
    <source>
        <dbReference type="Proteomes" id="UP000185744"/>
    </source>
</evidence>
<gene>
    <name evidence="6" type="ORF">BTN85_0569</name>
</gene>
<dbReference type="InterPro" id="IPR010545">
    <property type="entry name" value="SPP"/>
</dbReference>
<name>A0A1Q6DUP6_METT1</name>
<dbReference type="InParanoid" id="A0A1Q6DUP6"/>
<proteinExistence type="predicted"/>
<dbReference type="SMART" id="SM00730">
    <property type="entry name" value="PSN"/>
    <property type="match status" value="1"/>
</dbReference>
<keyword evidence="3 5" id="KW-1133">Transmembrane helix</keyword>
<evidence type="ECO:0000256" key="2">
    <source>
        <dbReference type="ARBA" id="ARBA00022692"/>
    </source>
</evidence>
<dbReference type="Pfam" id="PF06550">
    <property type="entry name" value="SPP"/>
    <property type="match status" value="1"/>
</dbReference>
<organism evidence="6 7">
    <name type="scientific">Methanohalarchaeum thermophilum</name>
    <dbReference type="NCBI Taxonomy" id="1903181"/>
    <lineage>
        <taxon>Archaea</taxon>
        <taxon>Methanobacteriati</taxon>
        <taxon>Methanobacteriota</taxon>
        <taxon>Methanonatronarchaeia</taxon>
        <taxon>Methanonatronarchaeales</taxon>
        <taxon>Methanonatronarchaeaceae</taxon>
        <taxon>Candidatus Methanohalarchaeum</taxon>
    </lineage>
</organism>
<feature type="transmembrane region" description="Helical" evidence="5">
    <location>
        <begin position="240"/>
        <end position="260"/>
    </location>
</feature>
<dbReference type="AlphaFoldDB" id="A0A1Q6DUP6"/>
<dbReference type="NCBIfam" id="NF041679">
    <property type="entry name" value="IMP_arch_presen"/>
    <property type="match status" value="1"/>
</dbReference>
<feature type="transmembrane region" description="Helical" evidence="5">
    <location>
        <begin position="215"/>
        <end position="234"/>
    </location>
</feature>
<protein>
    <submittedName>
        <fullName evidence="6">Presenilin-like membrane protease A22 family</fullName>
    </submittedName>
</protein>
<evidence type="ECO:0000313" key="6">
    <source>
        <dbReference type="EMBL" id="OKY78084.1"/>
    </source>
</evidence>
<keyword evidence="7" id="KW-1185">Reference proteome</keyword>
<evidence type="ECO:0000256" key="1">
    <source>
        <dbReference type="ARBA" id="ARBA00004127"/>
    </source>
</evidence>
<dbReference type="STRING" id="1903181.BTN85_0569"/>
<feature type="transmembrane region" description="Helical" evidence="5">
    <location>
        <begin position="73"/>
        <end position="95"/>
    </location>
</feature>
<keyword evidence="4 5" id="KW-0472">Membrane</keyword>
<dbReference type="GO" id="GO:0006508">
    <property type="term" value="P:proteolysis"/>
    <property type="evidence" value="ECO:0007669"/>
    <property type="project" value="UniProtKB-KW"/>
</dbReference>
<dbReference type="GO" id="GO:0012505">
    <property type="term" value="C:endomembrane system"/>
    <property type="evidence" value="ECO:0007669"/>
    <property type="project" value="UniProtKB-SubCell"/>
</dbReference>
<reference evidence="6" key="1">
    <citation type="submission" date="2016-12" db="EMBL/GenBank/DDBJ databases">
        <title>Discovery of methanogenic haloarchaea.</title>
        <authorList>
            <person name="Sorokin D.Y."/>
            <person name="Makarova K.S."/>
            <person name="Abbas B."/>
            <person name="Ferrer M."/>
            <person name="Golyshin P.N."/>
        </authorList>
    </citation>
    <scope>NUCLEOTIDE SEQUENCE [LARGE SCALE GENOMIC DNA]</scope>
    <source>
        <strain evidence="6">HMET1</strain>
    </source>
</reference>
<evidence type="ECO:0000256" key="4">
    <source>
        <dbReference type="ARBA" id="ARBA00023136"/>
    </source>
</evidence>
<evidence type="ECO:0000256" key="3">
    <source>
        <dbReference type="ARBA" id="ARBA00022989"/>
    </source>
</evidence>
<dbReference type="GO" id="GO:0016020">
    <property type="term" value="C:membrane"/>
    <property type="evidence" value="ECO:0007669"/>
    <property type="project" value="InterPro"/>
</dbReference>
<feature type="transmembrane region" description="Helical" evidence="5">
    <location>
        <begin position="136"/>
        <end position="163"/>
    </location>
</feature>
<feature type="transmembrane region" description="Helical" evidence="5">
    <location>
        <begin position="45"/>
        <end position="66"/>
    </location>
</feature>
<sequence>MSIEAKKYLPMAGMGSLLVFTQLLGVYISSFYLDYNIKAFRDPQSAWNPLYFILLILIFTAGFLAVNKLELKWVVELFLSFAIFLTLVYFFMALFGKIFGLNVVNSILYGTIPAVTLLVLIFLFREWYVVDLVGLFVSSGAAAIFGISLDLIPALVLLFLLALYDALAVYKTKHMLSLAQNAIEMKIPVLFVVPKEKNYSFRSKTTKIGNKENKAFFMGLGDAVLPSILTISAYNYLGILPALGAFIGSLIGFIFLSALVYKGKPQAGLPLLNGGAIIGLLIALI</sequence>
<comment type="subcellular location">
    <subcellularLocation>
        <location evidence="1">Endomembrane system</location>
        <topology evidence="1">Multi-pass membrane protein</topology>
    </subcellularLocation>
</comment>
<dbReference type="GO" id="GO:0042500">
    <property type="term" value="F:aspartic endopeptidase activity, intramembrane cleaving"/>
    <property type="evidence" value="ECO:0007669"/>
    <property type="project" value="InterPro"/>
</dbReference>
<feature type="transmembrane region" description="Helical" evidence="5">
    <location>
        <begin position="12"/>
        <end position="33"/>
    </location>
</feature>
<evidence type="ECO:0000256" key="5">
    <source>
        <dbReference type="SAM" id="Phobius"/>
    </source>
</evidence>
<dbReference type="Proteomes" id="UP000185744">
    <property type="component" value="Unassembled WGS sequence"/>
</dbReference>